<name>A0AAV5IWA8_9ROSI</name>
<reference evidence="4 5" key="1">
    <citation type="journal article" date="2021" name="Commun. Biol.">
        <title>The genome of Shorea leprosula (Dipterocarpaceae) highlights the ecological relevance of drought in aseasonal tropical rainforests.</title>
        <authorList>
            <person name="Ng K.K.S."/>
            <person name="Kobayashi M.J."/>
            <person name="Fawcett J.A."/>
            <person name="Hatakeyama M."/>
            <person name="Paape T."/>
            <person name="Ng C.H."/>
            <person name="Ang C.C."/>
            <person name="Tnah L.H."/>
            <person name="Lee C.T."/>
            <person name="Nishiyama T."/>
            <person name="Sese J."/>
            <person name="O'Brien M.J."/>
            <person name="Copetti D."/>
            <person name="Mohd Noor M.I."/>
            <person name="Ong R.C."/>
            <person name="Putra M."/>
            <person name="Sireger I.Z."/>
            <person name="Indrioko S."/>
            <person name="Kosugi Y."/>
            <person name="Izuno A."/>
            <person name="Isagi Y."/>
            <person name="Lee S.L."/>
            <person name="Shimizu K.K."/>
        </authorList>
    </citation>
    <scope>NUCLEOTIDE SEQUENCE [LARGE SCALE GENOMIC DNA]</scope>
    <source>
        <strain evidence="4">214</strain>
    </source>
</reference>
<keyword evidence="5" id="KW-1185">Reference proteome</keyword>
<evidence type="ECO:0000256" key="2">
    <source>
        <dbReference type="SAM" id="MobiDB-lite"/>
    </source>
</evidence>
<dbReference type="AlphaFoldDB" id="A0AAV5IWA8"/>
<feature type="compositionally biased region" description="Basic and acidic residues" evidence="2">
    <location>
        <begin position="847"/>
        <end position="861"/>
    </location>
</feature>
<accession>A0AAV5IWA8</accession>
<dbReference type="PANTHER" id="PTHR10775">
    <property type="entry name" value="OS08G0208400 PROTEIN"/>
    <property type="match status" value="1"/>
</dbReference>
<sequence>MEFVRNEVDALYHKMVIDAMGAQSEYNDGPMAEEPNSKAREFYDLLHAAEVHIGAGGQDVTVLSWMAEMLNMKTLYNMSAANWEMVLSLSRKLLSPEDQEKVPKDFYSAKKMINVLGLRYKKIDICVNDCFLYYDEQSKNLTICPVCGESRYEPRNMSAIKLKDVPRKFLWYLPITPRLQRLYMSRKTVKHMTWHLKCREDANEVIHPAGSEAWKHFDETHPTFADEPRNVRLGLCTDGFNPFGCSAMPYSCWPVFLTVYNLPPELCMKLEHIFLAMIIVGPKSLGKNIDVMLKPLIDELKELWTNGVETYDSFRQQNIIMKATLLWTISDFPGFGVFHNWVKRSIFWELPYWKDLLIHHNLDVMHCEKNFLDNIKNTVMDEKGCTKDNTNARLDLQLYCNRSELELIPQDDGTAIKPNASYVLTREQRALICQWLKELRFPDGYASNIARCVNMQELRLFGMKSHDCHVFMQCLLPIAFRDFLIDEVWGPLTKMSNFFRALTASIIQVSNMEMSEEKIVETICKLEKVFPPAFFDSMEHLAIHLSYEAKIGLVQFRWMYPFERKGWFAACKIRARAIIDTSSLSDGGNVYYQDDDPPMPPLAQRSTRTYYWEEDDACVYKIWRLHCRNRFRDELHQAQKAWVRDKKLPEFMHKDTFKILLAKWRSPKYIALQERGRQNRSKGDRVTHTTQLDAFLLGSMRIDWLAAKRGGVRPTPLESYLLSHTTRRPMLQKIPHPLGYDPAEHGIPWRRYDMSDASSSTTRILTAQVQQLQSKLTQVREEMAERVQTEVAARIHIEVSQRVSEMEASFERRFQEHMRLLSQQYSMNATQPQTGYPSSAPPQTADRSFERFRPDHFPPHS</sequence>
<organism evidence="4 5">
    <name type="scientific">Rubroshorea leprosula</name>
    <dbReference type="NCBI Taxonomy" id="152421"/>
    <lineage>
        <taxon>Eukaryota</taxon>
        <taxon>Viridiplantae</taxon>
        <taxon>Streptophyta</taxon>
        <taxon>Embryophyta</taxon>
        <taxon>Tracheophyta</taxon>
        <taxon>Spermatophyta</taxon>
        <taxon>Magnoliopsida</taxon>
        <taxon>eudicotyledons</taxon>
        <taxon>Gunneridae</taxon>
        <taxon>Pentapetalae</taxon>
        <taxon>rosids</taxon>
        <taxon>malvids</taxon>
        <taxon>Malvales</taxon>
        <taxon>Dipterocarpaceae</taxon>
        <taxon>Rubroshorea</taxon>
    </lineage>
</organism>
<dbReference type="InterPro" id="IPR025452">
    <property type="entry name" value="DUF4218"/>
</dbReference>
<evidence type="ECO:0000256" key="1">
    <source>
        <dbReference type="SAM" id="Coils"/>
    </source>
</evidence>
<dbReference type="Pfam" id="PF13960">
    <property type="entry name" value="DUF4218"/>
    <property type="match status" value="1"/>
</dbReference>
<evidence type="ECO:0000313" key="4">
    <source>
        <dbReference type="EMBL" id="GKV04061.1"/>
    </source>
</evidence>
<dbReference type="PANTHER" id="PTHR10775:SF183">
    <property type="entry name" value="TRANSPOSON, EN_SPM-LIKE, TRANSPOSASE-ASSOCIATED DOMAIN PROTEIN-RELATED"/>
    <property type="match status" value="1"/>
</dbReference>
<dbReference type="InterPro" id="IPR004242">
    <property type="entry name" value="Transposase_21"/>
</dbReference>
<dbReference type="EMBL" id="BPVZ01000021">
    <property type="protein sequence ID" value="GKV04061.1"/>
    <property type="molecule type" value="Genomic_DNA"/>
</dbReference>
<gene>
    <name evidence="4" type="ORF">SLEP1_g16275</name>
</gene>
<dbReference type="Proteomes" id="UP001054252">
    <property type="component" value="Unassembled WGS sequence"/>
</dbReference>
<evidence type="ECO:0000313" key="5">
    <source>
        <dbReference type="Proteomes" id="UP001054252"/>
    </source>
</evidence>
<feature type="compositionally biased region" description="Polar residues" evidence="2">
    <location>
        <begin position="829"/>
        <end position="846"/>
    </location>
</feature>
<keyword evidence="1" id="KW-0175">Coiled coil</keyword>
<dbReference type="Pfam" id="PF02992">
    <property type="entry name" value="Transposase_21"/>
    <property type="match status" value="1"/>
</dbReference>
<protein>
    <recommendedName>
        <fullName evidence="3">DUF4218 domain-containing protein</fullName>
    </recommendedName>
</protein>
<feature type="region of interest" description="Disordered" evidence="2">
    <location>
        <begin position="829"/>
        <end position="861"/>
    </location>
</feature>
<evidence type="ECO:0000259" key="3">
    <source>
        <dbReference type="Pfam" id="PF13960"/>
    </source>
</evidence>
<proteinExistence type="predicted"/>
<feature type="coiled-coil region" evidence="1">
    <location>
        <begin position="762"/>
        <end position="789"/>
    </location>
</feature>
<comment type="caution">
    <text evidence="4">The sequence shown here is derived from an EMBL/GenBank/DDBJ whole genome shotgun (WGS) entry which is preliminary data.</text>
</comment>
<feature type="domain" description="DUF4218" evidence="3">
    <location>
        <begin position="502"/>
        <end position="579"/>
    </location>
</feature>